<dbReference type="RefSeq" id="WP_004822017.1">
    <property type="nucleotide sequence ID" value="NZ_UGTH01000001.1"/>
</dbReference>
<evidence type="ECO:0000313" key="1">
    <source>
        <dbReference type="EMBL" id="SUB74646.1"/>
    </source>
</evidence>
<reference evidence="1 2" key="1">
    <citation type="submission" date="2018-06" db="EMBL/GenBank/DDBJ databases">
        <authorList>
            <consortium name="Pathogen Informatics"/>
            <person name="Doyle S."/>
        </authorList>
    </citation>
    <scope>NUCLEOTIDE SEQUENCE [LARGE SCALE GENOMIC DNA]</scope>
    <source>
        <strain evidence="1 2">NCTC11088</strain>
    </source>
</reference>
<dbReference type="EMBL" id="UGTH01000001">
    <property type="protein sequence ID" value="SUB74646.1"/>
    <property type="molecule type" value="Genomic_DNA"/>
</dbReference>
<accession>A0A379D9G7</accession>
<evidence type="ECO:0000313" key="2">
    <source>
        <dbReference type="Proteomes" id="UP000254777"/>
    </source>
</evidence>
<dbReference type="AlphaFoldDB" id="A0A379D9G7"/>
<organism evidence="1 2">
    <name type="scientific">Peptoniphilus indolicus</name>
    <dbReference type="NCBI Taxonomy" id="33030"/>
    <lineage>
        <taxon>Bacteria</taxon>
        <taxon>Bacillati</taxon>
        <taxon>Bacillota</taxon>
        <taxon>Tissierellia</taxon>
        <taxon>Tissierellales</taxon>
        <taxon>Peptoniphilaceae</taxon>
        <taxon>Peptoniphilus</taxon>
    </lineage>
</organism>
<name>A0A379D9G7_9FIRM</name>
<sequence length="319" mass="36907">MRILLIFLKNSGVDIEKFNESLLKFESYPKNEDVRYRSLFIDGANEENEYIGNLESDVQALKNAAEVNSFTQDQIKSYVEGLLKNETETISYTSLGLRSAPDRTENNSFGAGFEALSSQNFSQMTTRVKLPYTNIKSSNEIHYLFVSPGNSNDLFDFGLIKGQYNWEGFYLLDKNNHPNIGVNMVTFPLNSRVYDGDMLYYNIYRDSDRYMICKILNNNNFSDVKTSKRIWLNNGSVDRISFNKQITMTFPQARRLGSSIRDARFVDSYLYNSRGNYIFETQVNNSRYGVFGDTRIPGSRYFTNYQRSGNTDYVDINLR</sequence>
<gene>
    <name evidence="1" type="ORF">NCTC11088_00399</name>
</gene>
<dbReference type="Proteomes" id="UP000254777">
    <property type="component" value="Unassembled WGS sequence"/>
</dbReference>
<protein>
    <submittedName>
        <fullName evidence="1">Uncharacterized protein</fullName>
    </submittedName>
</protein>
<proteinExistence type="predicted"/>